<feature type="transmembrane region" description="Helical" evidence="1">
    <location>
        <begin position="133"/>
        <end position="152"/>
    </location>
</feature>
<keyword evidence="1" id="KW-0472">Membrane</keyword>
<feature type="transmembrane region" description="Helical" evidence="1">
    <location>
        <begin position="43"/>
        <end position="65"/>
    </location>
</feature>
<sequence length="253" mass="28608">MVSAQREFSAYGPSHLVVLTLFAVGAVLLVWCGRRQSAERARLLSRTLAILLVAAFLVALVYKLIRPELATSVPLQLCDIAELMAAYALWSQRHWAFVLTYYWGLVLSTQALLTPDVGTPEEGAPDFPDHLFLTFFTLHVLVVWAAVYLTWGRGMRPRWRDYRFAVAVTLGWVAFTFVFNLIAGTNYGYLNGKPPTASVLDLLGPWPVYLLVEILIVVCVWALITWPWERTRRREKAHPATGSVERTDFQRPG</sequence>
<evidence type="ECO:0000313" key="2">
    <source>
        <dbReference type="EMBL" id="BBY16997.1"/>
    </source>
</evidence>
<keyword evidence="1" id="KW-0812">Transmembrane</keyword>
<gene>
    <name evidence="2" type="ORF">MLIT_25890</name>
</gene>
<dbReference type="RefSeq" id="WP_134053349.1">
    <property type="nucleotide sequence ID" value="NZ_AP022586.1"/>
</dbReference>
<proteinExistence type="predicted"/>
<feature type="transmembrane region" description="Helical" evidence="1">
    <location>
        <begin position="164"/>
        <end position="186"/>
    </location>
</feature>
<dbReference type="InterPro" id="IPR011737">
    <property type="entry name" value="CHP02206_TP0381"/>
</dbReference>
<dbReference type="AlphaFoldDB" id="A0AAD1IJS2"/>
<organism evidence="2 3">
    <name type="scientific">Mycolicibacterium litorale</name>
    <dbReference type="NCBI Taxonomy" id="758802"/>
    <lineage>
        <taxon>Bacteria</taxon>
        <taxon>Bacillati</taxon>
        <taxon>Actinomycetota</taxon>
        <taxon>Actinomycetes</taxon>
        <taxon>Mycobacteriales</taxon>
        <taxon>Mycobacteriaceae</taxon>
        <taxon>Mycolicibacterium</taxon>
    </lineage>
</organism>
<evidence type="ECO:0000313" key="3">
    <source>
        <dbReference type="Proteomes" id="UP000466607"/>
    </source>
</evidence>
<dbReference type="Proteomes" id="UP000466607">
    <property type="component" value="Chromosome"/>
</dbReference>
<name>A0AAD1IJS2_9MYCO</name>
<protein>
    <recommendedName>
        <fullName evidence="4">Integral membrane protein (TIGR02206 family)</fullName>
    </recommendedName>
</protein>
<feature type="transmembrane region" description="Helical" evidence="1">
    <location>
        <begin position="206"/>
        <end position="226"/>
    </location>
</feature>
<reference evidence="2 3" key="1">
    <citation type="journal article" date="2019" name="Emerg. Microbes Infect.">
        <title>Comprehensive subspecies identification of 175 nontuberculous mycobacteria species based on 7547 genomic profiles.</title>
        <authorList>
            <person name="Matsumoto Y."/>
            <person name="Kinjo T."/>
            <person name="Motooka D."/>
            <person name="Nabeya D."/>
            <person name="Jung N."/>
            <person name="Uechi K."/>
            <person name="Horii T."/>
            <person name="Iida T."/>
            <person name="Fujita J."/>
            <person name="Nakamura S."/>
        </authorList>
    </citation>
    <scope>NUCLEOTIDE SEQUENCE [LARGE SCALE GENOMIC DNA]</scope>
    <source>
        <strain evidence="2 3">JCM 17423</strain>
    </source>
</reference>
<dbReference type="NCBIfam" id="TIGR02206">
    <property type="entry name" value="intg_mem_TP0381"/>
    <property type="match status" value="1"/>
</dbReference>
<feature type="transmembrane region" description="Helical" evidence="1">
    <location>
        <begin position="12"/>
        <end position="31"/>
    </location>
</feature>
<keyword evidence="3" id="KW-1185">Reference proteome</keyword>
<accession>A0AAD1IJS2</accession>
<evidence type="ECO:0000256" key="1">
    <source>
        <dbReference type="SAM" id="Phobius"/>
    </source>
</evidence>
<keyword evidence="1" id="KW-1133">Transmembrane helix</keyword>
<evidence type="ECO:0008006" key="4">
    <source>
        <dbReference type="Google" id="ProtNLM"/>
    </source>
</evidence>
<dbReference type="EMBL" id="AP022586">
    <property type="protein sequence ID" value="BBY16997.1"/>
    <property type="molecule type" value="Genomic_DNA"/>
</dbReference>
<dbReference type="Pfam" id="PF14808">
    <property type="entry name" value="TMEM164"/>
    <property type="match status" value="1"/>
</dbReference>